<organism evidence="2 3">
    <name type="scientific">Trichobilharzia regenti</name>
    <name type="common">Nasal bird schistosome</name>
    <dbReference type="NCBI Taxonomy" id="157069"/>
    <lineage>
        <taxon>Eukaryota</taxon>
        <taxon>Metazoa</taxon>
        <taxon>Spiralia</taxon>
        <taxon>Lophotrochozoa</taxon>
        <taxon>Platyhelminthes</taxon>
        <taxon>Trematoda</taxon>
        <taxon>Digenea</taxon>
        <taxon>Strigeidida</taxon>
        <taxon>Schistosomatoidea</taxon>
        <taxon>Schistosomatidae</taxon>
        <taxon>Trichobilharzia</taxon>
    </lineage>
</organism>
<protein>
    <submittedName>
        <fullName evidence="3">Uncharacterized protein</fullName>
    </submittedName>
</protein>
<reference evidence="2" key="1">
    <citation type="submission" date="2022-06" db="EMBL/GenBank/DDBJ databases">
        <authorList>
            <person name="Berger JAMES D."/>
            <person name="Berger JAMES D."/>
        </authorList>
    </citation>
    <scope>NUCLEOTIDE SEQUENCE [LARGE SCALE GENOMIC DNA]</scope>
</reference>
<evidence type="ECO:0000313" key="3">
    <source>
        <dbReference type="WBParaSite" id="TREG1_126670.2"/>
    </source>
</evidence>
<sequence length="168" mass="19251">MRTHMNVFKGEYILKQELLQRIPEHSIMVHSVASYVSPKRRSRETQKLIFDNSISIFLYVLFMVTVAVGLVVLFTALPRIPDYFMVHVYMVYIMILLVAILLLFSLFVEKIRLSFLGVEITLWSVITLWSLVFATIFSPVKCKCALIALGVTIMLTFVTVVVAFNLPT</sequence>
<feature type="transmembrane region" description="Helical" evidence="1">
    <location>
        <begin position="56"/>
        <end position="77"/>
    </location>
</feature>
<keyword evidence="1" id="KW-1133">Transmembrane helix</keyword>
<feature type="transmembrane region" description="Helical" evidence="1">
    <location>
        <begin position="120"/>
        <end position="140"/>
    </location>
</feature>
<keyword evidence="2" id="KW-1185">Reference proteome</keyword>
<dbReference type="Proteomes" id="UP000050795">
    <property type="component" value="Unassembled WGS sequence"/>
</dbReference>
<proteinExistence type="predicted"/>
<keyword evidence="1" id="KW-0472">Membrane</keyword>
<evidence type="ECO:0000256" key="1">
    <source>
        <dbReference type="SAM" id="Phobius"/>
    </source>
</evidence>
<reference evidence="3" key="2">
    <citation type="submission" date="2023-11" db="UniProtKB">
        <authorList>
            <consortium name="WormBaseParasite"/>
        </authorList>
    </citation>
    <scope>IDENTIFICATION</scope>
</reference>
<evidence type="ECO:0000313" key="2">
    <source>
        <dbReference type="Proteomes" id="UP000050795"/>
    </source>
</evidence>
<dbReference type="AlphaFoldDB" id="A0AA85IW50"/>
<feature type="transmembrane region" description="Helical" evidence="1">
    <location>
        <begin position="146"/>
        <end position="166"/>
    </location>
</feature>
<name>A0AA85IW50_TRIRE</name>
<dbReference type="WBParaSite" id="TREG1_126670.2">
    <property type="protein sequence ID" value="TREG1_126670.2"/>
    <property type="gene ID" value="TREG1_126670"/>
</dbReference>
<keyword evidence="1" id="KW-0812">Transmembrane</keyword>
<accession>A0AA85IW50</accession>
<feature type="transmembrane region" description="Helical" evidence="1">
    <location>
        <begin position="89"/>
        <end position="108"/>
    </location>
</feature>